<dbReference type="PANTHER" id="PTHR43630:SF1">
    <property type="entry name" value="POLY-BETA-1,6-N-ACETYL-D-GLUCOSAMINE SYNTHASE"/>
    <property type="match status" value="1"/>
</dbReference>
<evidence type="ECO:0000256" key="3">
    <source>
        <dbReference type="ARBA" id="ARBA00022679"/>
    </source>
</evidence>
<evidence type="ECO:0000259" key="5">
    <source>
        <dbReference type="PROSITE" id="PS51677"/>
    </source>
</evidence>
<sequence length="632" mass="68383">MTRAPRLHWISIGLGLLVLMCVVSFHAHTAIRPEPVQHAREVRELPERTLALAFHGGPDPKWTPRTLDRLRESGVKATFFVTGVQVTRNPGVVRRIADEGHQIGIDGFRAAGDWTDPLNLAFAQAALADVLGVHTRLVGAPVEIDSGDREHQDIGTLVKMSLQEGEGVVRLHDDGSIGGDIARQLAKAPGYRFVPVPGGGTVEITAPQRFAASVTTWSQRNGGIVLTLLGTAIGIAALLGILRTLMQLGLAHTDRRLRRESENAEEPPPWIAPPVSVVIPAYNEALNIAATVRSIAANNHLADVEVIVVDDGSTDGTADRAEELDLPGVTVIRQDNQGKPAALNAGVRQAKHDVLVLLDGDTIFEPDTIGQLVQPFADTGVGAVAGNAKVGNRQGLLGRWQHLEYCAGSNLDRQILHALRCIPTVPGAIGAFRKAALTDVGGVSDNTLAEDTDLTMAVTRAGWRVAYRPQAKAWTEAPVTVHGLFQQRYRWSYGTFQAMWKHRGALTEKGPMGRFGLIYLLAFHLLLPMLAPAMDLYVVYGFLVADAPLALLVWTAFLLIQTASAGYALRLDGESLKPLWAYPLQQIVYRQLIYVVVIQSLVTAAHGTQLRWMSVRRTGRLADAPGGTVHVT</sequence>
<dbReference type="SUPFAM" id="SSF88713">
    <property type="entry name" value="Glycoside hydrolase/deacetylase"/>
    <property type="match status" value="1"/>
</dbReference>
<dbReference type="Gene3D" id="3.90.550.10">
    <property type="entry name" value="Spore Coat Polysaccharide Biosynthesis Protein SpsA, Chain A"/>
    <property type="match status" value="1"/>
</dbReference>
<dbReference type="InterPro" id="IPR002509">
    <property type="entry name" value="NODB_dom"/>
</dbReference>
<feature type="transmembrane region" description="Helical" evidence="4">
    <location>
        <begin position="223"/>
        <end position="246"/>
    </location>
</feature>
<evidence type="ECO:0000313" key="6">
    <source>
        <dbReference type="EMBL" id="MDX8035014.1"/>
    </source>
</evidence>
<reference evidence="6 7" key="2">
    <citation type="submission" date="2023-11" db="EMBL/GenBank/DDBJ databases">
        <authorList>
            <person name="Lara A.C."/>
            <person name="Chronakova A."/>
        </authorList>
    </citation>
    <scope>NUCLEOTIDE SEQUENCE [LARGE SCALE GENOMIC DNA]</scope>
    <source>
        <strain evidence="6 7">BCCO 10_0856</strain>
    </source>
</reference>
<dbReference type="PANTHER" id="PTHR43630">
    <property type="entry name" value="POLY-BETA-1,6-N-ACETYL-D-GLUCOSAMINE SYNTHASE"/>
    <property type="match status" value="1"/>
</dbReference>
<proteinExistence type="inferred from homology"/>
<evidence type="ECO:0000256" key="4">
    <source>
        <dbReference type="SAM" id="Phobius"/>
    </source>
</evidence>
<evidence type="ECO:0000256" key="1">
    <source>
        <dbReference type="ARBA" id="ARBA00006739"/>
    </source>
</evidence>
<accession>A0ABU4TA26</accession>
<comment type="similarity">
    <text evidence="1">Belongs to the glycosyltransferase 2 family.</text>
</comment>
<organism evidence="6 7">
    <name type="scientific">Lentzea miocenica</name>
    <dbReference type="NCBI Taxonomy" id="3095431"/>
    <lineage>
        <taxon>Bacteria</taxon>
        <taxon>Bacillati</taxon>
        <taxon>Actinomycetota</taxon>
        <taxon>Actinomycetes</taxon>
        <taxon>Pseudonocardiales</taxon>
        <taxon>Pseudonocardiaceae</taxon>
        <taxon>Lentzea</taxon>
    </lineage>
</organism>
<dbReference type="RefSeq" id="WP_319970023.1">
    <property type="nucleotide sequence ID" value="NZ_JAXAVW010000031.1"/>
</dbReference>
<dbReference type="Pfam" id="PF13641">
    <property type="entry name" value="Glyco_tranf_2_3"/>
    <property type="match status" value="1"/>
</dbReference>
<dbReference type="CDD" id="cd06423">
    <property type="entry name" value="CESA_like"/>
    <property type="match status" value="1"/>
</dbReference>
<dbReference type="Proteomes" id="UP001285521">
    <property type="component" value="Unassembled WGS sequence"/>
</dbReference>
<name>A0ABU4TA26_9PSEU</name>
<protein>
    <submittedName>
        <fullName evidence="6">Bifunctional polysaccharide deacetylase/glycosyltransferase family 2 protein</fullName>
    </submittedName>
</protein>
<keyword evidence="4" id="KW-1133">Transmembrane helix</keyword>
<keyword evidence="7" id="KW-1185">Reference proteome</keyword>
<keyword evidence="2" id="KW-0328">Glycosyltransferase</keyword>
<dbReference type="Pfam" id="PF01522">
    <property type="entry name" value="Polysacc_deac_1"/>
    <property type="match status" value="1"/>
</dbReference>
<dbReference type="InterPro" id="IPR011330">
    <property type="entry name" value="Glyco_hydro/deAcase_b/a-brl"/>
</dbReference>
<gene>
    <name evidence="6" type="ORF">SK803_32760</name>
</gene>
<dbReference type="Gene3D" id="3.20.20.370">
    <property type="entry name" value="Glycoside hydrolase/deacetylase"/>
    <property type="match status" value="1"/>
</dbReference>
<feature type="transmembrane region" description="Helical" evidence="4">
    <location>
        <begin position="512"/>
        <end position="531"/>
    </location>
</feature>
<feature type="transmembrane region" description="Helical" evidence="4">
    <location>
        <begin position="537"/>
        <end position="560"/>
    </location>
</feature>
<keyword evidence="3" id="KW-0808">Transferase</keyword>
<feature type="domain" description="NodB homology" evidence="5">
    <location>
        <begin position="48"/>
        <end position="104"/>
    </location>
</feature>
<keyword evidence="4" id="KW-0812">Transmembrane</keyword>
<reference evidence="6 7" key="1">
    <citation type="submission" date="2023-11" db="EMBL/GenBank/DDBJ databases">
        <title>Lentzea sokolovensis, sp. nov., Lentzea kristufkii, sp. nov., and Lentzea miocenensis, sp. nov., rare actinobacteria from Sokolov Coal Basin, Miocene lacustrine sediment, Czech Republic.</title>
        <authorList>
            <person name="Lara A."/>
            <person name="Kotroba L."/>
            <person name="Nouioui I."/>
            <person name="Neumann-Schaal M."/>
            <person name="Mast Y."/>
            <person name="Chronakova A."/>
        </authorList>
    </citation>
    <scope>NUCLEOTIDE SEQUENCE [LARGE SCALE GENOMIC DNA]</scope>
    <source>
        <strain evidence="6 7">BCCO 10_0856</strain>
    </source>
</reference>
<dbReference type="InterPro" id="IPR029044">
    <property type="entry name" value="Nucleotide-diphossugar_trans"/>
</dbReference>
<dbReference type="PROSITE" id="PS51677">
    <property type="entry name" value="NODB"/>
    <property type="match status" value="1"/>
</dbReference>
<evidence type="ECO:0000313" key="7">
    <source>
        <dbReference type="Proteomes" id="UP001285521"/>
    </source>
</evidence>
<dbReference type="EMBL" id="JAXAVW010000031">
    <property type="protein sequence ID" value="MDX8035014.1"/>
    <property type="molecule type" value="Genomic_DNA"/>
</dbReference>
<evidence type="ECO:0000256" key="2">
    <source>
        <dbReference type="ARBA" id="ARBA00022676"/>
    </source>
</evidence>
<dbReference type="SUPFAM" id="SSF53448">
    <property type="entry name" value="Nucleotide-diphospho-sugar transferases"/>
    <property type="match status" value="1"/>
</dbReference>
<comment type="caution">
    <text evidence="6">The sequence shown here is derived from an EMBL/GenBank/DDBJ whole genome shotgun (WGS) entry which is preliminary data.</text>
</comment>
<keyword evidence="4" id="KW-0472">Membrane</keyword>